<reference evidence="7 8" key="1">
    <citation type="journal article" date="2011" name="PLoS Genet.">
        <title>Finished genome of the fungal wheat pathogen Mycosphaerella graminicola reveals dispensome structure, chromosome plasticity, and stealth pathogenesis.</title>
        <authorList>
            <person name="Goodwin S.B."/>
            <person name="Ben M'barek S."/>
            <person name="Dhillon B."/>
            <person name="Wittenberg A.H.J."/>
            <person name="Crane C.F."/>
            <person name="Hane J.K."/>
            <person name="Foster A.J."/>
            <person name="Van der Lee T.A.J."/>
            <person name="Grimwood J."/>
            <person name="Aerts A."/>
            <person name="Antoniw J."/>
            <person name="Bailey A."/>
            <person name="Bluhm B."/>
            <person name="Bowler J."/>
            <person name="Bristow J."/>
            <person name="van der Burgt A."/>
            <person name="Canto-Canche B."/>
            <person name="Churchill A.C.L."/>
            <person name="Conde-Ferraez L."/>
            <person name="Cools H.J."/>
            <person name="Coutinho P.M."/>
            <person name="Csukai M."/>
            <person name="Dehal P."/>
            <person name="De Wit P."/>
            <person name="Donzelli B."/>
            <person name="van de Geest H.C."/>
            <person name="van Ham R.C.H.J."/>
            <person name="Hammond-Kosack K.E."/>
            <person name="Henrissat B."/>
            <person name="Kilian A."/>
            <person name="Kobayashi A.K."/>
            <person name="Koopmann E."/>
            <person name="Kourmpetis Y."/>
            <person name="Kuzniar A."/>
            <person name="Lindquist E."/>
            <person name="Lombard V."/>
            <person name="Maliepaard C."/>
            <person name="Martins N."/>
            <person name="Mehrabi R."/>
            <person name="Nap J.P.H."/>
            <person name="Ponomarenko A."/>
            <person name="Rudd J.J."/>
            <person name="Salamov A."/>
            <person name="Schmutz J."/>
            <person name="Schouten H.J."/>
            <person name="Shapiro H."/>
            <person name="Stergiopoulos I."/>
            <person name="Torriani S.F.F."/>
            <person name="Tu H."/>
            <person name="de Vries R.P."/>
            <person name="Waalwijk C."/>
            <person name="Ware S.B."/>
            <person name="Wiebenga A."/>
            <person name="Zwiers L.-H."/>
            <person name="Oliver R.P."/>
            <person name="Grigoriev I.V."/>
            <person name="Kema G.H.J."/>
        </authorList>
    </citation>
    <scope>NUCLEOTIDE SEQUENCE [LARGE SCALE GENOMIC DNA]</scope>
    <source>
        <strain evidence="8">CBS 115943 / IPO323</strain>
    </source>
</reference>
<accession>F9XB12</accession>
<dbReference type="GO" id="GO:0008270">
    <property type="term" value="F:zinc ion binding"/>
    <property type="evidence" value="ECO:0007669"/>
    <property type="project" value="UniProtKB-KW"/>
</dbReference>
<name>F9XB12_ZYMTI</name>
<dbReference type="Gene3D" id="3.30.40.10">
    <property type="entry name" value="Zinc/RING finger domain, C3HC4 (zinc finger)"/>
    <property type="match status" value="1"/>
</dbReference>
<evidence type="ECO:0000313" key="8">
    <source>
        <dbReference type="Proteomes" id="UP000008062"/>
    </source>
</evidence>
<gene>
    <name evidence="7" type="ORF">MYCGRDRAFT_104591</name>
</gene>
<evidence type="ECO:0000256" key="2">
    <source>
        <dbReference type="ARBA" id="ARBA00022771"/>
    </source>
</evidence>
<dbReference type="PANTHER" id="PTHR45969:SF69">
    <property type="entry name" value="FINGER DOMAIN PROTEIN, PUTATIVE (AFU_ORTHOLOGUE AFUA_3G12190)-RELATED"/>
    <property type="match status" value="1"/>
</dbReference>
<dbReference type="Pfam" id="PF13639">
    <property type="entry name" value="zf-RING_2"/>
    <property type="match status" value="1"/>
</dbReference>
<sequence>MMLLSALLGPAKAPVATDEDVENAGGVYNIEVPSMSRDATKTAHLVAVAVEGEDRVELEADQRCLVCLCDFEAEETGRKLVKCNHLFHKDCIDQWLTTGRNSCPLCREQGVDEKKSEEDAEDSEATLDDSDVLPRAGAETVDVDTAIAAS</sequence>
<dbReference type="Proteomes" id="UP000008062">
    <property type="component" value="Chromosome 5"/>
</dbReference>
<dbReference type="InterPro" id="IPR013083">
    <property type="entry name" value="Znf_RING/FYVE/PHD"/>
</dbReference>
<feature type="domain" description="RING-type" evidence="6">
    <location>
        <begin position="64"/>
        <end position="107"/>
    </location>
</feature>
<keyword evidence="8" id="KW-1185">Reference proteome</keyword>
<organism evidence="7 8">
    <name type="scientific">Zymoseptoria tritici (strain CBS 115943 / IPO323)</name>
    <name type="common">Speckled leaf blotch fungus</name>
    <name type="synonym">Septoria tritici</name>
    <dbReference type="NCBI Taxonomy" id="336722"/>
    <lineage>
        <taxon>Eukaryota</taxon>
        <taxon>Fungi</taxon>
        <taxon>Dikarya</taxon>
        <taxon>Ascomycota</taxon>
        <taxon>Pezizomycotina</taxon>
        <taxon>Dothideomycetes</taxon>
        <taxon>Dothideomycetidae</taxon>
        <taxon>Mycosphaerellales</taxon>
        <taxon>Mycosphaerellaceae</taxon>
        <taxon>Zymoseptoria</taxon>
    </lineage>
</organism>
<evidence type="ECO:0000256" key="4">
    <source>
        <dbReference type="PROSITE-ProRule" id="PRU00175"/>
    </source>
</evidence>
<dbReference type="PROSITE" id="PS50089">
    <property type="entry name" value="ZF_RING_2"/>
    <property type="match status" value="1"/>
</dbReference>
<feature type="compositionally biased region" description="Acidic residues" evidence="5">
    <location>
        <begin position="118"/>
        <end position="131"/>
    </location>
</feature>
<evidence type="ECO:0000313" key="7">
    <source>
        <dbReference type="EMBL" id="EGP87532.1"/>
    </source>
</evidence>
<evidence type="ECO:0000256" key="3">
    <source>
        <dbReference type="ARBA" id="ARBA00022833"/>
    </source>
</evidence>
<evidence type="ECO:0000259" key="6">
    <source>
        <dbReference type="PROSITE" id="PS50089"/>
    </source>
</evidence>
<evidence type="ECO:0000256" key="5">
    <source>
        <dbReference type="SAM" id="MobiDB-lite"/>
    </source>
</evidence>
<dbReference type="RefSeq" id="XP_003852556.1">
    <property type="nucleotide sequence ID" value="XM_003852508.1"/>
</dbReference>
<dbReference type="InParanoid" id="F9XB12"/>
<dbReference type="EMBL" id="CM001200">
    <property type="protein sequence ID" value="EGP87532.1"/>
    <property type="molecule type" value="Genomic_DNA"/>
</dbReference>
<dbReference type="eggNOG" id="KOG0800">
    <property type="taxonomic scope" value="Eukaryota"/>
</dbReference>
<keyword evidence="1" id="KW-0479">Metal-binding</keyword>
<dbReference type="STRING" id="336722.F9XB12"/>
<protein>
    <recommendedName>
        <fullName evidence="6">RING-type domain-containing protein</fullName>
    </recommendedName>
</protein>
<dbReference type="GO" id="GO:0016567">
    <property type="term" value="P:protein ubiquitination"/>
    <property type="evidence" value="ECO:0007669"/>
    <property type="project" value="TreeGrafter"/>
</dbReference>
<dbReference type="KEGG" id="ztr:MYCGRDRAFT_104591"/>
<proteinExistence type="predicted"/>
<keyword evidence="2 4" id="KW-0863">Zinc-finger</keyword>
<evidence type="ECO:0000256" key="1">
    <source>
        <dbReference type="ARBA" id="ARBA00022723"/>
    </source>
</evidence>
<dbReference type="HOGENOM" id="CLU_146219_0_0_1"/>
<dbReference type="OMA" id="FEVAEVC"/>
<feature type="region of interest" description="Disordered" evidence="5">
    <location>
        <begin position="108"/>
        <end position="139"/>
    </location>
</feature>
<dbReference type="GeneID" id="13394033"/>
<dbReference type="CDD" id="cd16461">
    <property type="entry name" value="RING-H2_EL5-like"/>
    <property type="match status" value="1"/>
</dbReference>
<dbReference type="InterPro" id="IPR001841">
    <property type="entry name" value="Znf_RING"/>
</dbReference>
<dbReference type="SMART" id="SM00184">
    <property type="entry name" value="RING"/>
    <property type="match status" value="1"/>
</dbReference>
<dbReference type="AlphaFoldDB" id="F9XB12"/>
<dbReference type="PANTHER" id="PTHR45969">
    <property type="entry name" value="RING ZINC FINGER PROTEIN-RELATED"/>
    <property type="match status" value="1"/>
</dbReference>
<keyword evidence="3" id="KW-0862">Zinc</keyword>
<dbReference type="GO" id="GO:0061630">
    <property type="term" value="F:ubiquitin protein ligase activity"/>
    <property type="evidence" value="ECO:0007669"/>
    <property type="project" value="TreeGrafter"/>
</dbReference>
<dbReference type="OrthoDB" id="8062037at2759"/>
<dbReference type="SUPFAM" id="SSF57850">
    <property type="entry name" value="RING/U-box"/>
    <property type="match status" value="1"/>
</dbReference>